<evidence type="ECO:0000256" key="8">
    <source>
        <dbReference type="RuleBase" id="RU362110"/>
    </source>
</evidence>
<comment type="caution">
    <text evidence="12">The sequence shown here is derived from an EMBL/GenBank/DDBJ whole genome shotgun (WGS) entry which is preliminary data.</text>
</comment>
<dbReference type="GO" id="GO:0004564">
    <property type="term" value="F:beta-fructofuranosidase activity"/>
    <property type="evidence" value="ECO:0007669"/>
    <property type="project" value="UniProtKB-EC"/>
</dbReference>
<dbReference type="RefSeq" id="WP_209530056.1">
    <property type="nucleotide sequence ID" value="NZ_JAEEGA010000011.1"/>
</dbReference>
<dbReference type="Gene3D" id="2.115.10.20">
    <property type="entry name" value="Glycosyl hydrolase domain, family 43"/>
    <property type="match status" value="1"/>
</dbReference>
<dbReference type="SUPFAM" id="SSF49899">
    <property type="entry name" value="Concanavalin A-like lectins/glucanases"/>
    <property type="match status" value="1"/>
</dbReference>
<evidence type="ECO:0000256" key="4">
    <source>
        <dbReference type="ARBA" id="ARBA00019623"/>
    </source>
</evidence>
<keyword evidence="5 8" id="KW-0378">Hydrolase</keyword>
<dbReference type="SUPFAM" id="SSF75005">
    <property type="entry name" value="Arabinanase/levansucrase/invertase"/>
    <property type="match status" value="1"/>
</dbReference>
<dbReference type="InterPro" id="IPR006232">
    <property type="entry name" value="Suc6P_hydrolase"/>
</dbReference>
<evidence type="ECO:0000256" key="7">
    <source>
        <dbReference type="ARBA" id="ARBA00033367"/>
    </source>
</evidence>
<sequence length="470" mass="53467">MLNRAKRFIETNKLKVTLKFRQNYHLMPSVGWMNDPNGAIWIEGQFHLFYQFHPYSSVWGPMHWGHACSLDGIKWQETAVALAPDQIYDQGGCFSGTSLHENGVTYLMYTGTAGSAGDAQPSRQVQCLAESTDLLRFNKSEKNPVIGGNNLDESINPLEFRDPKIFKREGHYFALIVSQTEEGTGQLILYKSVNLEDWHFFSILLEGTGEFGTMWECPDYFEIDGRDVLLFSPINMPRQAEKYTNYASSVYMVGKVDWETGKFYVSHYDEIDQGLDFYAPQTFATSEGYVLTAWMHMWERTNVTAELNHGWSGCMVLPRCLSIVGDQLIQTPLPAIYDYYHPLSIDLSSIDSDYSDSLEPQGIIRINGKAEISFKTIISNHSQEEICVTYEADKQQVTFSRAGLKQKIIGQENHQVSSRSYCMGTNKRKVITLEIFLDSSSVEIFINEGEGVMSSRIYPQESLCNLLIKK</sequence>
<evidence type="ECO:0000256" key="6">
    <source>
        <dbReference type="ARBA" id="ARBA00023295"/>
    </source>
</evidence>
<comment type="subcellular location">
    <subcellularLocation>
        <location evidence="9">Cytoplasm</location>
    </subcellularLocation>
</comment>
<keyword evidence="13" id="KW-1185">Reference proteome</keyword>
<evidence type="ECO:0000259" key="10">
    <source>
        <dbReference type="Pfam" id="PF00251"/>
    </source>
</evidence>
<comment type="catalytic activity">
    <reaction evidence="8">
        <text>Hydrolysis of terminal non-reducing beta-D-fructofuranoside residues in beta-D-fructofuranosides.</text>
        <dbReference type="EC" id="3.2.1.26"/>
    </reaction>
</comment>
<dbReference type="SMART" id="SM00640">
    <property type="entry name" value="Glyco_32"/>
    <property type="match status" value="1"/>
</dbReference>
<dbReference type="InterPro" id="IPR001362">
    <property type="entry name" value="Glyco_hydro_32"/>
</dbReference>
<evidence type="ECO:0000313" key="12">
    <source>
        <dbReference type="EMBL" id="MBP1042669.1"/>
    </source>
</evidence>
<gene>
    <name evidence="12" type="ORF">I6N95_16755</name>
</gene>
<dbReference type="InterPro" id="IPR013148">
    <property type="entry name" value="Glyco_hydro_32_N"/>
</dbReference>
<keyword evidence="6 8" id="KW-0326">Glycosidase</keyword>
<evidence type="ECO:0000256" key="5">
    <source>
        <dbReference type="ARBA" id="ARBA00022801"/>
    </source>
</evidence>
<reference evidence="12" key="1">
    <citation type="submission" date="2020-12" db="EMBL/GenBank/DDBJ databases">
        <title>Vagococcus allomyrinae sp. nov. and Enterococcus lavae sp. nov., isolated from the larvae of Allomyrina dichotoma.</title>
        <authorList>
            <person name="Lee S.D."/>
        </authorList>
    </citation>
    <scope>NUCLEOTIDE SEQUENCE</scope>
    <source>
        <strain evidence="12">BWB3-3</strain>
    </source>
</reference>
<evidence type="ECO:0000256" key="9">
    <source>
        <dbReference type="RuleBase" id="RU365015"/>
    </source>
</evidence>
<keyword evidence="9" id="KW-0963">Cytoplasm</keyword>
<dbReference type="InterPro" id="IPR013189">
    <property type="entry name" value="Glyco_hydro_32_C"/>
</dbReference>
<name>A0A940PCZ5_9ENTE</name>
<evidence type="ECO:0000256" key="1">
    <source>
        <dbReference type="ARBA" id="ARBA00004914"/>
    </source>
</evidence>
<evidence type="ECO:0000313" key="13">
    <source>
        <dbReference type="Proteomes" id="UP000674938"/>
    </source>
</evidence>
<dbReference type="PANTHER" id="PTHR43101">
    <property type="entry name" value="BETA-FRUCTOSIDASE"/>
    <property type="match status" value="1"/>
</dbReference>
<keyword evidence="9" id="KW-0119">Carbohydrate metabolism</keyword>
<feature type="domain" description="Glycosyl hydrolase family 32 C-terminal" evidence="11">
    <location>
        <begin position="370"/>
        <end position="462"/>
    </location>
</feature>
<accession>A0A940PCZ5</accession>
<comment type="pathway">
    <text evidence="1 9">Glycan biosynthesis; sucrose metabolism.</text>
</comment>
<evidence type="ECO:0000259" key="11">
    <source>
        <dbReference type="Pfam" id="PF08244"/>
    </source>
</evidence>
<dbReference type="EC" id="3.2.1.26" evidence="3 8"/>
<dbReference type="Gene3D" id="2.60.120.560">
    <property type="entry name" value="Exo-inulinase, domain 1"/>
    <property type="match status" value="1"/>
</dbReference>
<protein>
    <recommendedName>
        <fullName evidence="4 8">Sucrose-6-phosphate hydrolase</fullName>
        <ecNumber evidence="3 8">3.2.1.26</ecNumber>
    </recommendedName>
    <alternativeName>
        <fullName evidence="7 9">Invertase</fullName>
    </alternativeName>
</protein>
<evidence type="ECO:0000256" key="3">
    <source>
        <dbReference type="ARBA" id="ARBA00012758"/>
    </source>
</evidence>
<dbReference type="AlphaFoldDB" id="A0A940PCZ5"/>
<dbReference type="EMBL" id="JAEEGA010000011">
    <property type="protein sequence ID" value="MBP1042669.1"/>
    <property type="molecule type" value="Genomic_DNA"/>
</dbReference>
<dbReference type="PANTHER" id="PTHR43101:SF1">
    <property type="entry name" value="BETA-FRUCTOSIDASE"/>
    <property type="match status" value="1"/>
</dbReference>
<dbReference type="InterPro" id="IPR023296">
    <property type="entry name" value="Glyco_hydro_beta-prop_sf"/>
</dbReference>
<dbReference type="InterPro" id="IPR018053">
    <property type="entry name" value="Glyco_hydro_32_AS"/>
</dbReference>
<feature type="domain" description="Glycosyl hydrolase family 32 N-terminal" evidence="10">
    <location>
        <begin position="25"/>
        <end position="332"/>
    </location>
</feature>
<dbReference type="InterPro" id="IPR013320">
    <property type="entry name" value="ConA-like_dom_sf"/>
</dbReference>
<comment type="similarity">
    <text evidence="2 8">Belongs to the glycosyl hydrolase 32 family.</text>
</comment>
<dbReference type="GO" id="GO:0005737">
    <property type="term" value="C:cytoplasm"/>
    <property type="evidence" value="ECO:0007669"/>
    <property type="project" value="UniProtKB-SubCell"/>
</dbReference>
<dbReference type="NCBIfam" id="TIGR01322">
    <property type="entry name" value="scrB_fam"/>
    <property type="match status" value="1"/>
</dbReference>
<dbReference type="PROSITE" id="PS00609">
    <property type="entry name" value="GLYCOSYL_HYDROL_F32"/>
    <property type="match status" value="1"/>
</dbReference>
<comment type="function">
    <text evidence="9">Enables the bacterium to metabolize sucrose as a sole carbon source.</text>
</comment>
<proteinExistence type="inferred from homology"/>
<dbReference type="Pfam" id="PF08244">
    <property type="entry name" value="Glyco_hydro_32C"/>
    <property type="match status" value="1"/>
</dbReference>
<dbReference type="InterPro" id="IPR051214">
    <property type="entry name" value="GH32_Enzymes"/>
</dbReference>
<dbReference type="GO" id="GO:0005975">
    <property type="term" value="P:carbohydrate metabolic process"/>
    <property type="evidence" value="ECO:0007669"/>
    <property type="project" value="InterPro"/>
</dbReference>
<dbReference type="CDD" id="cd08996">
    <property type="entry name" value="GH32_FFase"/>
    <property type="match status" value="1"/>
</dbReference>
<dbReference type="Proteomes" id="UP000674938">
    <property type="component" value="Unassembled WGS sequence"/>
</dbReference>
<evidence type="ECO:0000256" key="2">
    <source>
        <dbReference type="ARBA" id="ARBA00009902"/>
    </source>
</evidence>
<dbReference type="Pfam" id="PF00251">
    <property type="entry name" value="Glyco_hydro_32N"/>
    <property type="match status" value="1"/>
</dbReference>
<organism evidence="12 13">
    <name type="scientific">Vagococcus allomyrinae</name>
    <dbReference type="NCBI Taxonomy" id="2794353"/>
    <lineage>
        <taxon>Bacteria</taxon>
        <taxon>Bacillati</taxon>
        <taxon>Bacillota</taxon>
        <taxon>Bacilli</taxon>
        <taxon>Lactobacillales</taxon>
        <taxon>Enterococcaceae</taxon>
        <taxon>Vagococcus</taxon>
    </lineage>
</organism>